<accession>A0A830HC58</accession>
<sequence length="494" mass="53199">MAATTLTTENVLLPIFQEEHKRLARSGYSNNDDDDDDDATPLLTNTATYMCCTTTTTTTTTNHRPNDNTDSVSLIAELAPSLPPPHAAIPEKAWSDARVQYIRSLAARTFDDDANLKKLLATSTPTALAHLAQNVKHHVARRTLTTAHVKKFAVEVAHMVVASQLKGDDFAIEDFVSAACTVPKHEPALARTINTHCVVPAIQAALATSLAAADVVADDLPPTLAHVANVQWVKSGEQEVVQTQRLDEFVYALLRSYRANEMVANEEHAEDGSGSAFAVESTVAALRAHFGGAEAAAARSDSNEDDDDATNMASAPAMQDGDASASMSASSLRRARFFHEHDALAASIAILGKDDDVAALLCDVASSLPRALEHHDRSDAVRFAARTVLRLGAARSERMPHVTAKLVRRWLDRVLTLTSVLGRFAMAESLAVVRDVASAISDPSAPPPAVAFADETRRVIQARYAQHIALNFAYHPDVHLSVQTVARELLLSTM</sequence>
<feature type="region of interest" description="Disordered" evidence="1">
    <location>
        <begin position="295"/>
        <end position="325"/>
    </location>
</feature>
<gene>
    <name evidence="2" type="ORF">PPROV_000282700</name>
</gene>
<protein>
    <submittedName>
        <fullName evidence="2">Uncharacterized protein</fullName>
    </submittedName>
</protein>
<evidence type="ECO:0000313" key="2">
    <source>
        <dbReference type="EMBL" id="GHP04073.1"/>
    </source>
</evidence>
<organism evidence="2 3">
    <name type="scientific">Pycnococcus provasolii</name>
    <dbReference type="NCBI Taxonomy" id="41880"/>
    <lineage>
        <taxon>Eukaryota</taxon>
        <taxon>Viridiplantae</taxon>
        <taxon>Chlorophyta</taxon>
        <taxon>Pseudoscourfieldiophyceae</taxon>
        <taxon>Pseudoscourfieldiales</taxon>
        <taxon>Pycnococcaceae</taxon>
        <taxon>Pycnococcus</taxon>
    </lineage>
</organism>
<dbReference type="Proteomes" id="UP000660262">
    <property type="component" value="Unassembled WGS sequence"/>
</dbReference>
<evidence type="ECO:0000313" key="3">
    <source>
        <dbReference type="Proteomes" id="UP000660262"/>
    </source>
</evidence>
<evidence type="ECO:0000256" key="1">
    <source>
        <dbReference type="SAM" id="MobiDB-lite"/>
    </source>
</evidence>
<comment type="caution">
    <text evidence="2">The sequence shown here is derived from an EMBL/GenBank/DDBJ whole genome shotgun (WGS) entry which is preliminary data.</text>
</comment>
<dbReference type="EMBL" id="BNJQ01000006">
    <property type="protein sequence ID" value="GHP04073.1"/>
    <property type="molecule type" value="Genomic_DNA"/>
</dbReference>
<proteinExistence type="predicted"/>
<reference evidence="2" key="1">
    <citation type="submission" date="2020-10" db="EMBL/GenBank/DDBJ databases">
        <title>Unveiling of a novel bifunctional photoreceptor, Dualchrome1, isolated from a cosmopolitan green alga.</title>
        <authorList>
            <person name="Suzuki S."/>
            <person name="Kawachi M."/>
        </authorList>
    </citation>
    <scope>NUCLEOTIDE SEQUENCE</scope>
    <source>
        <strain evidence="2">NIES 2893</strain>
    </source>
</reference>
<keyword evidence="3" id="KW-1185">Reference proteome</keyword>
<dbReference type="AlphaFoldDB" id="A0A830HC58"/>
<name>A0A830HC58_9CHLO</name>